<evidence type="ECO:0008006" key="4">
    <source>
        <dbReference type="Google" id="ProtNLM"/>
    </source>
</evidence>
<feature type="region of interest" description="Disordered" evidence="1">
    <location>
        <begin position="244"/>
        <end position="268"/>
    </location>
</feature>
<comment type="caution">
    <text evidence="2">The sequence shown here is derived from an EMBL/GenBank/DDBJ whole genome shotgun (WGS) entry which is preliminary data.</text>
</comment>
<accession>A0ABW4GZF1</accession>
<keyword evidence="3" id="KW-1185">Reference proteome</keyword>
<evidence type="ECO:0000313" key="3">
    <source>
        <dbReference type="Proteomes" id="UP001597097"/>
    </source>
</evidence>
<name>A0ABW4GZF1_9ACTN</name>
<evidence type="ECO:0000256" key="1">
    <source>
        <dbReference type="SAM" id="MobiDB-lite"/>
    </source>
</evidence>
<gene>
    <name evidence="2" type="ORF">ACFSJ0_63565</name>
</gene>
<sequence length="381" mass="39388">MTASDTSAEAAAARWLTRDDLRAGARSATGLLLVAPDASSAFPLGSGDRAEAAGLTGAALRAAGVGGRDRVVVALAEPAGALWAAAAADVASAAASVGPRGRMRLIHALSALGATTLVATPTGAMDLLARLHLEFLLDPLDLGLRHIVLTGEIASKRTIRHLAGEFDAHVTEVYANPFSGGALAWRAAENDPLTPLADGVLHLASLTKDVLRHAEPSGVAELVITPHGHSALGDAVLRTGQVVRTDSPAPDSPASGDDTRAGDPGLPAPAHTVGEYVLVRGVWLSLPRIEKALAKIDGVSRWELSISRPGTLDTAVLTVTFSRESLVRNPMWRGRIQQAIQGLTPISIGVEIAPEIAEAPGPGVLTDLRGHHLGRDRALIV</sequence>
<protein>
    <recommendedName>
        <fullName evidence="4">Phenylacetate-CoA ligase</fullName>
    </recommendedName>
</protein>
<proteinExistence type="predicted"/>
<dbReference type="RefSeq" id="WP_219538746.1">
    <property type="nucleotide sequence ID" value="NZ_JAHKRM010000050.1"/>
</dbReference>
<dbReference type="EMBL" id="JBHUCM010000087">
    <property type="protein sequence ID" value="MFD1547915.1"/>
    <property type="molecule type" value="Genomic_DNA"/>
</dbReference>
<organism evidence="2 3">
    <name type="scientific">Nonomuraea guangzhouensis</name>
    <dbReference type="NCBI Taxonomy" id="1291555"/>
    <lineage>
        <taxon>Bacteria</taxon>
        <taxon>Bacillati</taxon>
        <taxon>Actinomycetota</taxon>
        <taxon>Actinomycetes</taxon>
        <taxon>Streptosporangiales</taxon>
        <taxon>Streptosporangiaceae</taxon>
        <taxon>Nonomuraea</taxon>
    </lineage>
</organism>
<reference evidence="3" key="1">
    <citation type="journal article" date="2019" name="Int. J. Syst. Evol. Microbiol.">
        <title>The Global Catalogue of Microorganisms (GCM) 10K type strain sequencing project: providing services to taxonomists for standard genome sequencing and annotation.</title>
        <authorList>
            <consortium name="The Broad Institute Genomics Platform"/>
            <consortium name="The Broad Institute Genome Sequencing Center for Infectious Disease"/>
            <person name="Wu L."/>
            <person name="Ma J."/>
        </authorList>
    </citation>
    <scope>NUCLEOTIDE SEQUENCE [LARGE SCALE GENOMIC DNA]</scope>
    <source>
        <strain evidence="3">CGMCC 1.15399</strain>
    </source>
</reference>
<dbReference type="Proteomes" id="UP001597097">
    <property type="component" value="Unassembled WGS sequence"/>
</dbReference>
<evidence type="ECO:0000313" key="2">
    <source>
        <dbReference type="EMBL" id="MFD1547915.1"/>
    </source>
</evidence>